<feature type="region of interest" description="Disordered" evidence="1">
    <location>
        <begin position="91"/>
        <end position="153"/>
    </location>
</feature>
<dbReference type="Pfam" id="PF17264">
    <property type="entry name" value="DUF5330"/>
    <property type="match status" value="1"/>
</dbReference>
<evidence type="ECO:0000256" key="1">
    <source>
        <dbReference type="SAM" id="MobiDB-lite"/>
    </source>
</evidence>
<gene>
    <name evidence="3" type="ORF">C8N35_110159</name>
</gene>
<comment type="caution">
    <text evidence="3">The sequence shown here is derived from an EMBL/GenBank/DDBJ whole genome shotgun (WGS) entry which is preliminary data.</text>
</comment>
<evidence type="ECO:0000313" key="4">
    <source>
        <dbReference type="Proteomes" id="UP000244081"/>
    </source>
</evidence>
<name>A0A2T5V1S1_9HYPH</name>
<evidence type="ECO:0000256" key="2">
    <source>
        <dbReference type="SAM" id="SignalP"/>
    </source>
</evidence>
<sequence length="153" mass="15963">MFFLLRTAFWLSLVILLIPADASTGDNDKTQISALQALGAAQQTYVDMTRFCERNTTACEAGGAALEVFGAKARTGARMIYQYLDPEGRAPDATATGSINADTAGTAGAPSASRYPDKPETAAGTAAPLDSGTLTARDRAPAWVPPLPQDKPA</sequence>
<feature type="compositionally biased region" description="Pro residues" evidence="1">
    <location>
        <begin position="143"/>
        <end position="153"/>
    </location>
</feature>
<dbReference type="InterPro" id="IPR035220">
    <property type="entry name" value="DUF5330"/>
</dbReference>
<keyword evidence="4" id="KW-1185">Reference proteome</keyword>
<dbReference type="AlphaFoldDB" id="A0A2T5V1S1"/>
<evidence type="ECO:0000313" key="3">
    <source>
        <dbReference type="EMBL" id="PTW57680.1"/>
    </source>
</evidence>
<reference evidence="3 4" key="1">
    <citation type="submission" date="2018-04" db="EMBL/GenBank/DDBJ databases">
        <title>Genomic Encyclopedia of Archaeal and Bacterial Type Strains, Phase II (KMG-II): from individual species to whole genera.</title>
        <authorList>
            <person name="Goeker M."/>
        </authorList>
    </citation>
    <scope>NUCLEOTIDE SEQUENCE [LARGE SCALE GENOMIC DNA]</scope>
    <source>
        <strain evidence="3 4">DSM 23382</strain>
    </source>
</reference>
<feature type="chain" id="PRO_5015642367" description="DUF5330 domain-containing protein" evidence="2">
    <location>
        <begin position="23"/>
        <end position="153"/>
    </location>
</feature>
<dbReference type="Proteomes" id="UP000244081">
    <property type="component" value="Unassembled WGS sequence"/>
</dbReference>
<dbReference type="EMBL" id="QAYG01000010">
    <property type="protein sequence ID" value="PTW57680.1"/>
    <property type="molecule type" value="Genomic_DNA"/>
</dbReference>
<feature type="signal peptide" evidence="2">
    <location>
        <begin position="1"/>
        <end position="22"/>
    </location>
</feature>
<organism evidence="3 4">
    <name type="scientific">Breoghania corrubedonensis</name>
    <dbReference type="NCBI Taxonomy" id="665038"/>
    <lineage>
        <taxon>Bacteria</taxon>
        <taxon>Pseudomonadati</taxon>
        <taxon>Pseudomonadota</taxon>
        <taxon>Alphaproteobacteria</taxon>
        <taxon>Hyphomicrobiales</taxon>
        <taxon>Stappiaceae</taxon>
        <taxon>Breoghania</taxon>
    </lineage>
</organism>
<keyword evidence="2" id="KW-0732">Signal</keyword>
<dbReference type="RefSeq" id="WP_170122191.1">
    <property type="nucleotide sequence ID" value="NZ_QAYG01000010.1"/>
</dbReference>
<proteinExistence type="predicted"/>
<evidence type="ECO:0008006" key="5">
    <source>
        <dbReference type="Google" id="ProtNLM"/>
    </source>
</evidence>
<protein>
    <recommendedName>
        <fullName evidence="5">DUF5330 domain-containing protein</fullName>
    </recommendedName>
</protein>
<accession>A0A2T5V1S1</accession>